<comment type="similarity">
    <text evidence="1">Belongs to the LDH2/MDH2 oxidoreductase family.</text>
</comment>
<dbReference type="PANTHER" id="PTHR11091">
    <property type="entry name" value="OXIDOREDUCTASE-RELATED"/>
    <property type="match status" value="1"/>
</dbReference>
<proteinExistence type="inferred from homology"/>
<dbReference type="InterPro" id="IPR003767">
    <property type="entry name" value="Malate/L-lactate_DH-like"/>
</dbReference>
<dbReference type="Pfam" id="PF02615">
    <property type="entry name" value="Ldh_2"/>
    <property type="match status" value="1"/>
</dbReference>
<gene>
    <name evidence="3" type="ORF">V6X73_05210</name>
</gene>
<protein>
    <submittedName>
        <fullName evidence="3">Ldh family oxidoreductase</fullName>
    </submittedName>
</protein>
<evidence type="ECO:0000313" key="4">
    <source>
        <dbReference type="Proteomes" id="UP001556709"/>
    </source>
</evidence>
<keyword evidence="4" id="KW-1185">Reference proteome</keyword>
<dbReference type="InterPro" id="IPR043144">
    <property type="entry name" value="Mal/L-sulf/L-lact_DH-like_ah"/>
</dbReference>
<accession>A0ABV3TBW0</accession>
<dbReference type="InterPro" id="IPR036111">
    <property type="entry name" value="Mal/L-sulfo/L-lacto_DH-like_sf"/>
</dbReference>
<dbReference type="PANTHER" id="PTHR11091:SF0">
    <property type="entry name" value="MALATE DEHYDROGENASE"/>
    <property type="match status" value="1"/>
</dbReference>
<dbReference type="Gene3D" id="3.30.1370.60">
    <property type="entry name" value="Hypothetical oxidoreductase yiak, domain 2"/>
    <property type="match status" value="1"/>
</dbReference>
<dbReference type="Proteomes" id="UP001556709">
    <property type="component" value="Unassembled WGS sequence"/>
</dbReference>
<dbReference type="SUPFAM" id="SSF89733">
    <property type="entry name" value="L-sulfolactate dehydrogenase-like"/>
    <property type="match status" value="1"/>
</dbReference>
<evidence type="ECO:0000313" key="3">
    <source>
        <dbReference type="EMBL" id="MEX0469121.1"/>
    </source>
</evidence>
<reference evidence="3 4" key="1">
    <citation type="submission" date="2024-02" db="EMBL/GenBank/DDBJ databases">
        <title>New especies of Spiribacter isolated from saline water.</title>
        <authorList>
            <person name="Leon M.J."/>
            <person name="De La Haba R."/>
            <person name="Sanchez-Porro C."/>
            <person name="Ventosa A."/>
        </authorList>
    </citation>
    <scope>NUCLEOTIDE SEQUENCE [LARGE SCALE GENOMIC DNA]</scope>
    <source>
        <strain evidence="4">ag22IC6-390</strain>
    </source>
</reference>
<evidence type="ECO:0000256" key="1">
    <source>
        <dbReference type="ARBA" id="ARBA00006056"/>
    </source>
</evidence>
<name>A0ABV3TBW0_9GAMM</name>
<organism evidence="3 4">
    <name type="scientific">Spiribacter pallidus</name>
    <dbReference type="NCBI Taxonomy" id="1987936"/>
    <lineage>
        <taxon>Bacteria</taxon>
        <taxon>Pseudomonadati</taxon>
        <taxon>Pseudomonadota</taxon>
        <taxon>Gammaproteobacteria</taxon>
        <taxon>Chromatiales</taxon>
        <taxon>Ectothiorhodospiraceae</taxon>
        <taxon>Spiribacter</taxon>
    </lineage>
</organism>
<dbReference type="EMBL" id="JBAKFM010000002">
    <property type="protein sequence ID" value="MEX0469121.1"/>
    <property type="molecule type" value="Genomic_DNA"/>
</dbReference>
<dbReference type="RefSeq" id="WP_367991061.1">
    <property type="nucleotide sequence ID" value="NZ_JBAKFM010000002.1"/>
</dbReference>
<evidence type="ECO:0000256" key="2">
    <source>
        <dbReference type="ARBA" id="ARBA00023002"/>
    </source>
</evidence>
<dbReference type="InterPro" id="IPR043143">
    <property type="entry name" value="Mal/L-sulf/L-lact_DH-like_NADP"/>
</dbReference>
<keyword evidence="2" id="KW-0560">Oxidoreductase</keyword>
<sequence length="338" mass="34555">MLNTVTAIRIDTARSLAAAALERAGTSPENAASVAEALIAAERDDIASHGLSRVAFYADQVAAGKVAGQATPSVDTKGGVVRVDAGTGFAYPALDAGSQPLLTQAQRHGIAAVAITNSHHFGVAGHFVERLADQGLVGLGFGNAPAAIAPWGGKRPLFGTDPIAFAAPRTGEAPLVVDLSVSRVARGKIMMAQRRGDPIPEGWALDAEGRATTDADAAMAGSVLPMGEAKGAALALMVELLAAGLTGSSFAYEASSLFDAEGPAPRLGQLFIAIDPAFFQAGAGFADRVNAMCAMIADQPEARLPGARRLAARQQAQMHIKVGEAILADLKSRAGQTD</sequence>
<comment type="caution">
    <text evidence="3">The sequence shown here is derived from an EMBL/GenBank/DDBJ whole genome shotgun (WGS) entry which is preliminary data.</text>
</comment>
<dbReference type="Gene3D" id="1.10.1530.10">
    <property type="match status" value="1"/>
</dbReference>